<evidence type="ECO:0000313" key="1">
    <source>
        <dbReference type="EMBL" id="OWA50967.1"/>
    </source>
</evidence>
<name>A0A9X6NB09_HYPEX</name>
<sequence>MEDPVVINKIARFYAPAKTLKDGYRRSKIKAKKASATKSTATTEAELFSRISKYSNTALPAQHADFQNACATLLDPLMNEAREKPYDELAASVLDALCLIRLIDV</sequence>
<dbReference type="EMBL" id="MTYJ01000210">
    <property type="protein sequence ID" value="OWA50967.1"/>
    <property type="molecule type" value="Genomic_DNA"/>
</dbReference>
<comment type="caution">
    <text evidence="1">The sequence shown here is derived from an EMBL/GenBank/DDBJ whole genome shotgun (WGS) entry which is preliminary data.</text>
</comment>
<protein>
    <submittedName>
        <fullName evidence="1">Uncharacterized protein</fullName>
    </submittedName>
</protein>
<organism evidence="1 2">
    <name type="scientific">Hypsibius exemplaris</name>
    <name type="common">Freshwater tardigrade</name>
    <dbReference type="NCBI Taxonomy" id="2072580"/>
    <lineage>
        <taxon>Eukaryota</taxon>
        <taxon>Metazoa</taxon>
        <taxon>Ecdysozoa</taxon>
        <taxon>Tardigrada</taxon>
        <taxon>Eutardigrada</taxon>
        <taxon>Parachela</taxon>
        <taxon>Hypsibioidea</taxon>
        <taxon>Hypsibiidae</taxon>
        <taxon>Hypsibius</taxon>
    </lineage>
</organism>
<accession>A0A9X6NB09</accession>
<evidence type="ECO:0000313" key="2">
    <source>
        <dbReference type="Proteomes" id="UP000192578"/>
    </source>
</evidence>
<gene>
    <name evidence="1" type="ORF">BV898_15468</name>
</gene>
<proteinExistence type="predicted"/>
<dbReference type="Proteomes" id="UP000192578">
    <property type="component" value="Unassembled WGS sequence"/>
</dbReference>
<reference evidence="2" key="1">
    <citation type="submission" date="2017-01" db="EMBL/GenBank/DDBJ databases">
        <title>Comparative genomics of anhydrobiosis in the tardigrade Hypsibius dujardini.</title>
        <authorList>
            <person name="Yoshida Y."/>
            <person name="Koutsovoulos G."/>
            <person name="Laetsch D."/>
            <person name="Stevens L."/>
            <person name="Kumar S."/>
            <person name="Horikawa D."/>
            <person name="Ishino K."/>
            <person name="Komine S."/>
            <person name="Tomita M."/>
            <person name="Blaxter M."/>
            <person name="Arakawa K."/>
        </authorList>
    </citation>
    <scope>NUCLEOTIDE SEQUENCE [LARGE SCALE GENOMIC DNA]</scope>
    <source>
        <strain evidence="2">Z151</strain>
    </source>
</reference>
<keyword evidence="2" id="KW-1185">Reference proteome</keyword>
<dbReference type="AlphaFoldDB" id="A0A9X6NB09"/>